<sequence length="29" mass="3288">MTGMWSSKTRKTYVGGKSLVEVQMELRSP</sequence>
<accession>A0A232LVS6</accession>
<evidence type="ECO:0000313" key="2">
    <source>
        <dbReference type="Proteomes" id="UP000243515"/>
    </source>
</evidence>
<evidence type="ECO:0000313" key="1">
    <source>
        <dbReference type="EMBL" id="OXV08212.1"/>
    </source>
</evidence>
<dbReference type="Proteomes" id="UP000243515">
    <property type="component" value="Unassembled WGS sequence"/>
</dbReference>
<comment type="caution">
    <text evidence="1">The sequence shown here is derived from an EMBL/GenBank/DDBJ whole genome shotgun (WGS) entry which is preliminary data.</text>
</comment>
<dbReference type="AlphaFoldDB" id="A0A232LVS6"/>
<organism evidence="1 2">
    <name type="scientific">Elaphomyces granulatus</name>
    <dbReference type="NCBI Taxonomy" id="519963"/>
    <lineage>
        <taxon>Eukaryota</taxon>
        <taxon>Fungi</taxon>
        <taxon>Dikarya</taxon>
        <taxon>Ascomycota</taxon>
        <taxon>Pezizomycotina</taxon>
        <taxon>Eurotiomycetes</taxon>
        <taxon>Eurotiomycetidae</taxon>
        <taxon>Eurotiales</taxon>
        <taxon>Elaphomycetaceae</taxon>
        <taxon>Elaphomyces</taxon>
    </lineage>
</organism>
<dbReference type="EMBL" id="NPHW01004252">
    <property type="protein sequence ID" value="OXV08212.1"/>
    <property type="molecule type" value="Genomic_DNA"/>
</dbReference>
<keyword evidence="2" id="KW-1185">Reference proteome</keyword>
<gene>
    <name evidence="1" type="ORF">Egran_04023</name>
</gene>
<protein>
    <submittedName>
        <fullName evidence="1">Uncharacterized protein</fullName>
    </submittedName>
</protein>
<name>A0A232LVS6_9EURO</name>
<reference evidence="1 2" key="1">
    <citation type="journal article" date="2015" name="Environ. Microbiol.">
        <title>Metagenome sequence of Elaphomyces granulatus from sporocarp tissue reveals Ascomycota ectomycorrhizal fingerprints of genome expansion and a Proteobacteria-rich microbiome.</title>
        <authorList>
            <person name="Quandt C.A."/>
            <person name="Kohler A."/>
            <person name="Hesse C.N."/>
            <person name="Sharpton T.J."/>
            <person name="Martin F."/>
            <person name="Spatafora J.W."/>
        </authorList>
    </citation>
    <scope>NUCLEOTIDE SEQUENCE [LARGE SCALE GENOMIC DNA]</scope>
    <source>
        <strain evidence="1 2">OSC145934</strain>
    </source>
</reference>
<proteinExistence type="predicted"/>